<accession>C8W4F9</accession>
<name>C8W4F9_DESAS</name>
<reference evidence="1 2" key="1">
    <citation type="journal article" date="2009" name="Stand. Genomic Sci.">
        <title>Complete genome sequence of Desulfotomaculum acetoxidans type strain (5575).</title>
        <authorList>
            <person name="Spring S."/>
            <person name="Lapidus A."/>
            <person name="Schroder M."/>
            <person name="Gleim D."/>
            <person name="Sims D."/>
            <person name="Meincke L."/>
            <person name="Glavina Del Rio T."/>
            <person name="Tice H."/>
            <person name="Copeland A."/>
            <person name="Cheng J.F."/>
            <person name="Lucas S."/>
            <person name="Chen F."/>
            <person name="Nolan M."/>
            <person name="Bruce D."/>
            <person name="Goodwin L."/>
            <person name="Pitluck S."/>
            <person name="Ivanova N."/>
            <person name="Mavromatis K."/>
            <person name="Mikhailova N."/>
            <person name="Pati A."/>
            <person name="Chen A."/>
            <person name="Palaniappan K."/>
            <person name="Land M."/>
            <person name="Hauser L."/>
            <person name="Chang Y.J."/>
            <person name="Jeffries C.D."/>
            <person name="Chain P."/>
            <person name="Saunders E."/>
            <person name="Brettin T."/>
            <person name="Detter J.C."/>
            <person name="Goker M."/>
            <person name="Bristow J."/>
            <person name="Eisen J.A."/>
            <person name="Markowitz V."/>
            <person name="Hugenholtz P."/>
            <person name="Kyrpides N.C."/>
            <person name="Klenk H.P."/>
            <person name="Han C."/>
        </authorList>
    </citation>
    <scope>NUCLEOTIDE SEQUENCE [LARGE SCALE GENOMIC DNA]</scope>
    <source>
        <strain evidence="2">ATCC 49208 / DSM 771 / VKM B-1644</strain>
    </source>
</reference>
<dbReference type="AlphaFoldDB" id="C8W4F9"/>
<proteinExistence type="predicted"/>
<sequence>MTYINQFRKYLYKVVTLIVNGNSQEVVITSVNADWIRAVGLDVNNNLVVKTFQLDNKNSIIIKEITS</sequence>
<dbReference type="STRING" id="485916.Dtox_1141"/>
<gene>
    <name evidence="1" type="ordered locus">Dtox_1141</name>
</gene>
<organism evidence="1 2">
    <name type="scientific">Desulfofarcimen acetoxidans (strain ATCC 49208 / DSM 771 / KCTC 5769 / VKM B-1644 / 5575)</name>
    <name type="common">Desulfotomaculum acetoxidans</name>
    <dbReference type="NCBI Taxonomy" id="485916"/>
    <lineage>
        <taxon>Bacteria</taxon>
        <taxon>Bacillati</taxon>
        <taxon>Bacillota</taxon>
        <taxon>Clostridia</taxon>
        <taxon>Eubacteriales</taxon>
        <taxon>Peptococcaceae</taxon>
        <taxon>Desulfofarcimen</taxon>
    </lineage>
</organism>
<dbReference type="Proteomes" id="UP000002217">
    <property type="component" value="Chromosome"/>
</dbReference>
<protein>
    <submittedName>
        <fullName evidence="1">Uncharacterized protein</fullName>
    </submittedName>
</protein>
<evidence type="ECO:0000313" key="1">
    <source>
        <dbReference type="EMBL" id="ACV62027.1"/>
    </source>
</evidence>
<dbReference type="HOGENOM" id="CLU_2805409_0_0_9"/>
<evidence type="ECO:0000313" key="2">
    <source>
        <dbReference type="Proteomes" id="UP000002217"/>
    </source>
</evidence>
<dbReference type="KEGG" id="dae:Dtox_1141"/>
<dbReference type="RefSeq" id="WP_015756742.1">
    <property type="nucleotide sequence ID" value="NC_013216.1"/>
</dbReference>
<dbReference type="EMBL" id="CP001720">
    <property type="protein sequence ID" value="ACV62027.1"/>
    <property type="molecule type" value="Genomic_DNA"/>
</dbReference>
<keyword evidence="2" id="KW-1185">Reference proteome</keyword>
<dbReference type="OrthoDB" id="9898563at2"/>